<proteinExistence type="predicted"/>
<gene>
    <name evidence="1" type="ORF">NXC12_CH02697</name>
</gene>
<accession>A0AAN1EKB5</accession>
<evidence type="ECO:0000313" key="2">
    <source>
        <dbReference type="Proteomes" id="UP000194159"/>
    </source>
</evidence>
<organism evidence="1 2">
    <name type="scientific">Rhizobium etli</name>
    <dbReference type="NCBI Taxonomy" id="29449"/>
    <lineage>
        <taxon>Bacteria</taxon>
        <taxon>Pseudomonadati</taxon>
        <taxon>Pseudomonadota</taxon>
        <taxon>Alphaproteobacteria</taxon>
        <taxon>Hyphomicrobiales</taxon>
        <taxon>Rhizobiaceae</taxon>
        <taxon>Rhizobium/Agrobacterium group</taxon>
        <taxon>Rhizobium</taxon>
    </lineage>
</organism>
<protein>
    <submittedName>
        <fullName evidence="1">Uncharacterized protein</fullName>
    </submittedName>
</protein>
<sequence length="122" mass="13673">MDYVEFKNAVVSLTGGERIAKTPFGARVVIHATAVETGGAFDLWETFTPPGGYAHDDLLDGVVIVGASAIMRRSSKGRRRCRFEGPGERESRRLYSCARQYTCEIVPLYVRYCVIRAARRLR</sequence>
<reference evidence="1 2" key="1">
    <citation type="submission" date="2017-04" db="EMBL/GenBank/DDBJ databases">
        <title>Complete genome sequences of Rhizobium genomic linages associated to common bean (phaseolus vulgaris).</title>
        <authorList>
            <person name="Santamaria R.I."/>
            <person name="Bustos P."/>
            <person name="Perez-Carrascal O."/>
            <person name="Martinez-Flores I."/>
            <person name="Juarez S."/>
            <person name="Lozano L."/>
            <person name="Miranda F."/>
            <person name="Vinuesa P."/>
            <person name="Martinez-Romero E."/>
            <person name="Cevallos M.A."/>
            <person name="Romero D."/>
            <person name="Davila G."/>
            <person name="Gonzalez V."/>
        </authorList>
    </citation>
    <scope>NUCLEOTIDE SEQUENCE [LARGE SCALE GENOMIC DNA]</scope>
    <source>
        <strain evidence="1 2">NXC12</strain>
    </source>
</reference>
<dbReference type="AlphaFoldDB" id="A0AAN1EKB5"/>
<evidence type="ECO:0000313" key="1">
    <source>
        <dbReference type="EMBL" id="ARQ10705.1"/>
    </source>
</evidence>
<dbReference type="EMBL" id="CP020906">
    <property type="protein sequence ID" value="ARQ10705.1"/>
    <property type="molecule type" value="Genomic_DNA"/>
</dbReference>
<name>A0AAN1EKB5_RHIET</name>
<dbReference type="Proteomes" id="UP000194159">
    <property type="component" value="Chromosome"/>
</dbReference>